<dbReference type="AlphaFoldDB" id="A0A2S2DZF2"/>
<keyword evidence="2" id="KW-1185">Reference proteome</keyword>
<organism evidence="1 2">
    <name type="scientific">Saliniradius amylolyticus</name>
    <dbReference type="NCBI Taxonomy" id="2183582"/>
    <lineage>
        <taxon>Bacteria</taxon>
        <taxon>Pseudomonadati</taxon>
        <taxon>Pseudomonadota</taxon>
        <taxon>Gammaproteobacteria</taxon>
        <taxon>Alteromonadales</taxon>
        <taxon>Alteromonadaceae</taxon>
        <taxon>Saliniradius</taxon>
    </lineage>
</organism>
<dbReference type="KEGG" id="salh:HMF8227_00263"/>
<reference evidence="1 2" key="1">
    <citation type="submission" date="2018-05" db="EMBL/GenBank/DDBJ databases">
        <title>Salinimonas sp. HMF8227 Genome sequencing and assembly.</title>
        <authorList>
            <person name="Kang H."/>
            <person name="Kang J."/>
            <person name="Cha I."/>
            <person name="Kim H."/>
            <person name="Joh K."/>
        </authorList>
    </citation>
    <scope>NUCLEOTIDE SEQUENCE [LARGE SCALE GENOMIC DNA]</scope>
    <source>
        <strain evidence="1 2">HMF8227</strain>
    </source>
</reference>
<evidence type="ECO:0000313" key="2">
    <source>
        <dbReference type="Proteomes" id="UP000245728"/>
    </source>
</evidence>
<dbReference type="Proteomes" id="UP000245728">
    <property type="component" value="Chromosome"/>
</dbReference>
<gene>
    <name evidence="1" type="ORF">HMF8227_00263</name>
</gene>
<proteinExistence type="predicted"/>
<dbReference type="EMBL" id="CP029347">
    <property type="protein sequence ID" value="AWL10771.1"/>
    <property type="molecule type" value="Genomic_DNA"/>
</dbReference>
<evidence type="ECO:0000313" key="1">
    <source>
        <dbReference type="EMBL" id="AWL10771.1"/>
    </source>
</evidence>
<protein>
    <submittedName>
        <fullName evidence="1">Uncharacterized protein</fullName>
    </submittedName>
</protein>
<accession>A0A2S2DZF2</accession>
<name>A0A2S2DZF2_9ALTE</name>
<sequence>MHVGKDEVGLAMAGIKKLLVVTVNPTVVFTGKPDMIVLSAGHSSLLESTTVSSFYSRCFSSLPQDKRAKVWV</sequence>